<keyword evidence="7 9" id="KW-1015">Disulfide bond</keyword>
<feature type="domain" description="Sushi" evidence="17">
    <location>
        <begin position="2081"/>
        <end position="2143"/>
    </location>
</feature>
<comment type="caution">
    <text evidence="9">Lacks conserved residue(s) required for the propagation of feature annotation.</text>
</comment>
<dbReference type="CDD" id="cd00041">
    <property type="entry name" value="CUB"/>
    <property type="match status" value="2"/>
</dbReference>
<dbReference type="FunFam" id="2.10.25.10:FF:000240">
    <property type="entry name" value="Vitamin K-dependent protein S"/>
    <property type="match status" value="1"/>
</dbReference>
<feature type="domain" description="CUB" evidence="12">
    <location>
        <begin position="2380"/>
        <end position="2487"/>
    </location>
</feature>
<dbReference type="Pfam" id="PF12661">
    <property type="entry name" value="hEGF"/>
    <property type="match status" value="2"/>
</dbReference>
<evidence type="ECO:0000256" key="8">
    <source>
        <dbReference type="ARBA" id="ARBA00023180"/>
    </source>
</evidence>
<dbReference type="Pfam" id="PF00092">
    <property type="entry name" value="VWA"/>
    <property type="match status" value="1"/>
</dbReference>
<dbReference type="Gene3D" id="2.60.40.10">
    <property type="entry name" value="Immunoglobulins"/>
    <property type="match status" value="1"/>
</dbReference>
<dbReference type="FunFam" id="2.10.25.10:FF:000004">
    <property type="entry name" value="Neurogenic locus notch 1"/>
    <property type="match status" value="3"/>
</dbReference>
<feature type="domain" description="Sushi" evidence="17">
    <location>
        <begin position="2262"/>
        <end position="2319"/>
    </location>
</feature>
<dbReference type="PROSITE" id="PS00010">
    <property type="entry name" value="ASX_HYDROXYL"/>
    <property type="match status" value="6"/>
</dbReference>
<dbReference type="InterPro" id="IPR009030">
    <property type="entry name" value="Growth_fac_rcpt_cys_sf"/>
</dbReference>
<dbReference type="Pfam" id="PF00084">
    <property type="entry name" value="Sushi"/>
    <property type="match status" value="9"/>
</dbReference>
<dbReference type="SUPFAM" id="SSF57535">
    <property type="entry name" value="Complement control module/SCR domain"/>
    <property type="match status" value="10"/>
</dbReference>
<dbReference type="CDD" id="cd00054">
    <property type="entry name" value="EGF_CA"/>
    <property type="match status" value="9"/>
</dbReference>
<dbReference type="Gene3D" id="2.60.120.290">
    <property type="entry name" value="Spermadhesin, CUB domain"/>
    <property type="match status" value="2"/>
</dbReference>
<dbReference type="FunFam" id="2.10.70.10:FF:000011">
    <property type="entry name" value="CUB and sushi domain-containing protein 3 isoform A"/>
    <property type="match status" value="3"/>
</dbReference>
<name>A0A3M6TIX2_POCDA</name>
<dbReference type="InterPro" id="IPR013320">
    <property type="entry name" value="ConA-like_dom_sf"/>
</dbReference>
<dbReference type="Pfam" id="PF14670">
    <property type="entry name" value="FXa_inhibition"/>
    <property type="match status" value="1"/>
</dbReference>
<dbReference type="InterPro" id="IPR035976">
    <property type="entry name" value="Sushi/SCR/CCP_sf"/>
</dbReference>
<feature type="domain" description="HYR" evidence="16">
    <location>
        <begin position="621"/>
        <end position="703"/>
    </location>
</feature>
<dbReference type="SUPFAM" id="SSF49899">
    <property type="entry name" value="Concanavalin A-like lectins/glucanases"/>
    <property type="match status" value="1"/>
</dbReference>
<feature type="disulfide bond" evidence="9">
    <location>
        <begin position="1838"/>
        <end position="1847"/>
    </location>
</feature>
<dbReference type="CDD" id="cd00057">
    <property type="entry name" value="FA58C"/>
    <property type="match status" value="1"/>
</dbReference>
<comment type="caution">
    <text evidence="20">The sequence shown here is derived from an EMBL/GenBank/DDBJ whole genome shotgun (WGS) entry which is preliminary data.</text>
</comment>
<dbReference type="InterPro" id="IPR013032">
    <property type="entry name" value="EGF-like_CS"/>
</dbReference>
<dbReference type="GO" id="GO:0016020">
    <property type="term" value="C:membrane"/>
    <property type="evidence" value="ECO:0007669"/>
    <property type="project" value="UniProtKB-SubCell"/>
</dbReference>
<feature type="disulfide bond" evidence="9">
    <location>
        <begin position="1201"/>
        <end position="1210"/>
    </location>
</feature>
<feature type="domain" description="Apple" evidence="18">
    <location>
        <begin position="1572"/>
        <end position="1648"/>
    </location>
</feature>
<dbReference type="InterPro" id="IPR051277">
    <property type="entry name" value="SEZ6_CSMD_C4BPB_Regulators"/>
</dbReference>
<keyword evidence="4" id="KW-0677">Repeat</keyword>
<evidence type="ECO:0000256" key="9">
    <source>
        <dbReference type="PROSITE-ProRule" id="PRU00076"/>
    </source>
</evidence>
<keyword evidence="3 11" id="KW-0732">Signal</keyword>
<dbReference type="InterPro" id="IPR035914">
    <property type="entry name" value="Sperma_CUB_dom_sf"/>
</dbReference>
<evidence type="ECO:0000259" key="13">
    <source>
        <dbReference type="PROSITE" id="PS50022"/>
    </source>
</evidence>
<evidence type="ECO:0000256" key="6">
    <source>
        <dbReference type="ARBA" id="ARBA00023136"/>
    </source>
</evidence>
<dbReference type="PROSITE" id="PS50234">
    <property type="entry name" value="VWFA"/>
    <property type="match status" value="1"/>
</dbReference>
<dbReference type="SMART" id="SM01411">
    <property type="entry name" value="Ephrin_rec_like"/>
    <property type="match status" value="4"/>
</dbReference>
<keyword evidence="6" id="KW-0472">Membrane</keyword>
<dbReference type="InterPro" id="IPR036465">
    <property type="entry name" value="vWFA_dom_sf"/>
</dbReference>
<dbReference type="Pfam" id="PF00754">
    <property type="entry name" value="F5_F8_type_C"/>
    <property type="match status" value="1"/>
</dbReference>
<evidence type="ECO:0000256" key="3">
    <source>
        <dbReference type="ARBA" id="ARBA00022729"/>
    </source>
</evidence>
<dbReference type="InterPro" id="IPR001759">
    <property type="entry name" value="PTX_dom"/>
</dbReference>
<accession>A0A3M6TIX2</accession>
<dbReference type="InterPro" id="IPR003410">
    <property type="entry name" value="HYR_dom"/>
</dbReference>
<evidence type="ECO:0000256" key="10">
    <source>
        <dbReference type="PROSITE-ProRule" id="PRU00302"/>
    </source>
</evidence>
<dbReference type="SUPFAM" id="SSF57196">
    <property type="entry name" value="EGF/Laminin"/>
    <property type="match status" value="5"/>
</dbReference>
<dbReference type="InterPro" id="IPR000859">
    <property type="entry name" value="CUB_dom"/>
</dbReference>
<evidence type="ECO:0000259" key="19">
    <source>
        <dbReference type="PROSITE" id="PS51828"/>
    </source>
</evidence>
<dbReference type="FunFam" id="2.60.120.260:FF:000016">
    <property type="entry name" value="Contactin-associated protein-like 4 isoform 1"/>
    <property type="match status" value="1"/>
</dbReference>
<evidence type="ECO:0000259" key="16">
    <source>
        <dbReference type="PROSITE" id="PS50825"/>
    </source>
</evidence>
<dbReference type="SMART" id="SM00473">
    <property type="entry name" value="PAN_AP"/>
    <property type="match status" value="1"/>
</dbReference>
<dbReference type="InterPro" id="IPR002035">
    <property type="entry name" value="VWF_A"/>
</dbReference>
<feature type="disulfide bond" evidence="9">
    <location>
        <begin position="1239"/>
        <end position="1248"/>
    </location>
</feature>
<dbReference type="SUPFAM" id="SSF57184">
    <property type="entry name" value="Growth factor receptor domain"/>
    <property type="match status" value="3"/>
</dbReference>
<comment type="subcellular location">
    <subcellularLocation>
        <location evidence="1">Membrane</location>
    </subcellularLocation>
</comment>
<evidence type="ECO:0000313" key="21">
    <source>
        <dbReference type="Proteomes" id="UP000275408"/>
    </source>
</evidence>
<evidence type="ECO:0000259" key="12">
    <source>
        <dbReference type="PROSITE" id="PS01180"/>
    </source>
</evidence>
<dbReference type="SUPFAM" id="SSF57414">
    <property type="entry name" value="Hairpin loop containing domain-like"/>
    <property type="match status" value="1"/>
</dbReference>
<dbReference type="SMART" id="SM00181">
    <property type="entry name" value="EGF"/>
    <property type="match status" value="11"/>
</dbReference>
<feature type="domain" description="HYR" evidence="16">
    <location>
        <begin position="535"/>
        <end position="620"/>
    </location>
</feature>
<feature type="domain" description="Sushi" evidence="17">
    <location>
        <begin position="1851"/>
        <end position="1907"/>
    </location>
</feature>
<feature type="disulfide bond" evidence="10">
    <location>
        <begin position="2348"/>
        <end position="2375"/>
    </location>
</feature>
<feature type="domain" description="Sushi" evidence="17">
    <location>
        <begin position="344"/>
        <end position="407"/>
    </location>
</feature>
<dbReference type="FunFam" id="2.10.25.10:FF:000143">
    <property type="entry name" value="Protein crumbs 1"/>
    <property type="match status" value="1"/>
</dbReference>
<keyword evidence="5" id="KW-0106">Calcium</keyword>
<feature type="domain" description="EGF-like" evidence="14">
    <location>
        <begin position="1907"/>
        <end position="1945"/>
    </location>
</feature>
<dbReference type="PROSITE" id="PS01180">
    <property type="entry name" value="CUB"/>
    <property type="match status" value="2"/>
</dbReference>
<sequence>MGISQDLILLTLLVTFPFLGFTSADLQGKLQLENFQRTHNDTLSDLIFLLDTSGSLWYYDHSSRSMKVGFDDEKVFVNSLLSHIRVSLAATRVSIVLFGTRATLDINYVTDLNINNHKCNFKKSFYALKFRSGLTNMHDAFQYAYDIIFGTLSGNKRPNALAKTAVFLLTDGMWNAGGDPNNIAKTLKQNNIEIFSIGVTNGINENVLKQLATDDNHAFHYNSFTQFRELANHLRGDPYEIDWEINQPMSFCGSCDGIAYCACGLLSGEYKCSCPEGLYGSGYTNDCHQCPYSTYKDYIGYAKSCTPCPVNSRHSKIGSTKRSDCHCIQGYEGDPAGYVECKIKKCDKLPVPLHGMIKGDSCNQDYLSTCEVICKTGYELSGDGRRTCVISNSGGVKWSGTDLNCKQIVCPLIQVANGSPPSGTCTKNDLSYQTKCTFKCAPGYILQGTPVRQCQQDKSWSGSDVACEPVKCPKLNSISLSQVTPPECVTTELQFNSRCVFECPKGYLFEGTPDQSTLRFCKTDGTWTGEHKPCVDSEPPSITCPANIRTNNSLHQDHAVVTWVKPTYSDNSIGIDPLAKVTVSSNFKSGDKFLIGEYTIQYTVTDKVGLAAKCSFKVTVVDNEPPYYTSCPEDKLIETTQANVRVPWVIPQFLDNSNKTPIIEHNRNPGEIFYIGEVFVNYIARDQSGNVNDSCAFKIHVKAKSCEMYPAPINGALACNAFGVSNRYCQVSCNQQFDFAFPPALTYLCGNGIWSAIPPSPLPWPDCSVRYEPGKARMALIPQFFYFAGDCSSKEAQDQIKLNFVTLLNQQFIPSALCRDHADCNVGNVNVFCGATSSARRRRRKSANDVYVKVDIVAQEKQSGASKTVTQLEQILENDAKPLLDQQAKSLDWSPLRSSSDLEYQTYSITNAEAYCSDTGAVVGRCDTLETGCDGLAKPHSMCQCNKDTGAIERCIRCPKGTYYDLVHEKCTRCSPGTYQNQEGRFECSECPEGTYTLGEDSKNFTACREKCKPGYFSPSGLAKCFPCPSGTYASGFMNTICTSCPAGTTTILPAAGGREECGMKCAPGTYSTNGVEPCSPCGKGSYQTTIGALSCTECTDGKSTYGPGADSADMCVEIKIPVTQTTASRPRCLLTAIDDCSSNPCNNGGTCFDLKDDTMCKCQPGYSGKFCQIEDDECLSDPCYQGATCVDKVDGYECVCATGFRGQRCDVPSHECGPNICQNGATCNVQPPDFLCECLQGYGGKFCEMKIDHCASSPCHNKAMCESLAEGYMCSCRPGYEGAQCEVNTDECANNPCQNYGTCTDKINGYACICKAGFTGVHCETEINECLSEPCQNGGQCVDKKNGFDCICKPAYSGETCSEKLCFAYDLSFPLRVATTSSSVTNIPDLRAFTIAFWLRTDDTENPGTPLSYSNIVAGKLQDNALVIQDYGAFDLYINNKKLFIGTSANDGKWNHVAITWDNNGGKWFFYKNGQQVKKYTEPFQSGAVIKGGGVMVLGQEQDSLGGSFSPEEAFTGDLSQLNVWDKVLTPKDIYNLVRSCGVEEGNVKAWADFRKGLQGVYVLTSTPYACKDFPAKRDMRLSNKVDKVLGGKTVEECADACMKERLFPCRSFDYDKTGRTCHLSRASSDDASLIPGKGFDHYQTSCTETLGVQSKAIPDSAMTASSSLASNSQPKVARLFAPHASGLQGVVDSRGGWSPQTSDQQQYLQIDLGDTYKVTAVAIQGGDGLSEWVTSYKLQYTTDGRNTDSSSVVKQELQPFAARMTRFRPQSWNGKITMRVELYGCLTDLVPPPPSIGISARKRRRRSAPEVNECDNNPCKNGGKCHDLYYGFKCKCRRGYEGSTCEQASSCGELGAPLNGKKSSSNHNHGSTVTFSCNAGFYLYGSKSRTCSHGLWSGRRTECKDVDECSNGHCSQLCVNTLGSFTCSCNQGYTLNIDGTTCEDINECSFGVCSHSCHNSPEAFRCSCPSGMELAPGGRSCRDKDECAFNNGGCEHICVNSYLSHSCHCRGGYTIASDNRNCNENRCPSIAALSNGAITITGDPILGNIATFSCNAGYQLLGSQKRVCSANGKWSGVQPRCNAGRCVDVGTVKYGARQGSDFSYGKSVSFTCSSGYALVGSNQRLCQQGGLWSGEQPRCVRADCPQLSAPFHGHIQGYRRETGSTVRVSCNIGYEVNPDSSSFRTCQGDEQWSGADPSCQIIDCGDPGTPWHGYLNGANFQYNNTVTFTCRPQHHLEGDSKRKCQGNGQWSGQQPKCLERSCGNPGIPSNGINIGSNHSYEASIQFTCNQGYTLHGSQERTCQNSGEWSGSQPTCQIVSCGDPGSLSNGFKIGNKFTYGESVIYDCNAGYKLQGSIIRKCGANGQWSGSAASCVASNCGKILNGPSGSLQSTNFPNNYPNNEYCTWEIQVPQGKKVRLEFEELRTEENKDFVLIYDTGKTDPVVALNGVKDKPRAITSTGNSIRVRFISNSVNTNNGFKVSYKQTGCGGILTSQTGEIRSPGFPNGYPPNLSCIWLIFIPDRQIGLTLNEFKTENAYDRLEVAHGPWITSPLEIAWSGPSPLSGQVVTTKYMWIHFVSSAHDNGIYKGFRATYKPYVAYSKKK</sequence>
<feature type="domain" description="Sushi" evidence="17">
    <location>
        <begin position="470"/>
        <end position="536"/>
    </location>
</feature>
<evidence type="ECO:0000256" key="1">
    <source>
        <dbReference type="ARBA" id="ARBA00004370"/>
    </source>
</evidence>
<evidence type="ECO:0000256" key="7">
    <source>
        <dbReference type="ARBA" id="ARBA00023157"/>
    </source>
</evidence>
<feature type="domain" description="VWFA" evidence="15">
    <location>
        <begin position="45"/>
        <end position="234"/>
    </location>
</feature>
<dbReference type="InterPro" id="IPR000152">
    <property type="entry name" value="EGF-type_Asp/Asn_hydroxyl_site"/>
</dbReference>
<feature type="disulfide bond" evidence="9">
    <location>
        <begin position="1163"/>
        <end position="1172"/>
    </location>
</feature>
<dbReference type="InterPro" id="IPR000421">
    <property type="entry name" value="FA58C"/>
</dbReference>
<feature type="disulfide bond" evidence="10">
    <location>
        <begin position="440"/>
        <end position="467"/>
    </location>
</feature>
<dbReference type="FunFam" id="2.60.120.290:FF:000005">
    <property type="entry name" value="Procollagen C-endopeptidase enhancer 1"/>
    <property type="match status" value="1"/>
</dbReference>
<dbReference type="OrthoDB" id="6515930at2759"/>
<dbReference type="PROSITE" id="PS50948">
    <property type="entry name" value="PAN"/>
    <property type="match status" value="1"/>
</dbReference>
<feature type="chain" id="PRO_5018171619" description="Sushi, von Willebrand factor type A, EGF and pentraxin domain-containing protein 1" evidence="11">
    <location>
        <begin position="25"/>
        <end position="2605"/>
    </location>
</feature>
<dbReference type="Pfam" id="PF00431">
    <property type="entry name" value="CUB"/>
    <property type="match status" value="2"/>
</dbReference>
<evidence type="ECO:0000259" key="17">
    <source>
        <dbReference type="PROSITE" id="PS50923"/>
    </source>
</evidence>
<dbReference type="InterPro" id="IPR000436">
    <property type="entry name" value="Sushi_SCR_CCP_dom"/>
</dbReference>
<evidence type="ECO:0000256" key="2">
    <source>
        <dbReference type="ARBA" id="ARBA00022536"/>
    </source>
</evidence>
<dbReference type="PROSITE" id="PS01187">
    <property type="entry name" value="EGF_CA"/>
    <property type="match status" value="5"/>
</dbReference>
<dbReference type="CDD" id="cd01450">
    <property type="entry name" value="vWFA_subfamily_ECM"/>
    <property type="match status" value="1"/>
</dbReference>
<dbReference type="PANTHER" id="PTHR45656:SF4">
    <property type="entry name" value="PROTEIN CBR-CLEC-78"/>
    <property type="match status" value="1"/>
</dbReference>
<dbReference type="EMBL" id="RCHS01003507">
    <property type="protein sequence ID" value="RMX41306.1"/>
    <property type="molecule type" value="Genomic_DNA"/>
</dbReference>
<dbReference type="Pfam" id="PF00354">
    <property type="entry name" value="Pentaxin"/>
    <property type="match status" value="1"/>
</dbReference>
<dbReference type="Gene3D" id="2.10.50.10">
    <property type="entry name" value="Tumor Necrosis Factor Receptor, subunit A, domain 2"/>
    <property type="match status" value="3"/>
</dbReference>
<proteinExistence type="predicted"/>
<dbReference type="SMART" id="SM00327">
    <property type="entry name" value="VWA"/>
    <property type="match status" value="1"/>
</dbReference>
<dbReference type="PROSITE" id="PS51828">
    <property type="entry name" value="PTX_2"/>
    <property type="match status" value="1"/>
</dbReference>
<keyword evidence="8" id="KW-0325">Glycoprotein</keyword>
<dbReference type="SMART" id="SM00032">
    <property type="entry name" value="CCP"/>
    <property type="match status" value="11"/>
</dbReference>
<dbReference type="SMART" id="SM00042">
    <property type="entry name" value="CUB"/>
    <property type="match status" value="2"/>
</dbReference>
<dbReference type="SMART" id="SM00231">
    <property type="entry name" value="FA58C"/>
    <property type="match status" value="1"/>
</dbReference>
<protein>
    <recommendedName>
        <fullName evidence="22">Sushi, von Willebrand factor type A, EGF and pentraxin domain-containing protein 1</fullName>
    </recommendedName>
</protein>
<feature type="domain" description="EGF-like" evidence="14">
    <location>
        <begin position="1213"/>
        <end position="1249"/>
    </location>
</feature>
<dbReference type="Proteomes" id="UP000275408">
    <property type="component" value="Unassembled WGS sequence"/>
</dbReference>
<dbReference type="InterPro" id="IPR008979">
    <property type="entry name" value="Galactose-bd-like_sf"/>
</dbReference>
<feature type="domain" description="Sushi" evidence="17">
    <location>
        <begin position="2144"/>
        <end position="2203"/>
    </location>
</feature>
<keyword evidence="10" id="KW-0768">Sushi</keyword>
<evidence type="ECO:0000259" key="15">
    <source>
        <dbReference type="PROSITE" id="PS50234"/>
    </source>
</evidence>
<dbReference type="PROSITE" id="PS50026">
    <property type="entry name" value="EGF_3"/>
    <property type="match status" value="9"/>
</dbReference>
<dbReference type="SMART" id="SM00179">
    <property type="entry name" value="EGF_CA"/>
    <property type="match status" value="10"/>
</dbReference>
<feature type="disulfide bond" evidence="9">
    <location>
        <begin position="1315"/>
        <end position="1324"/>
    </location>
</feature>
<feature type="disulfide bond" evidence="10">
    <location>
        <begin position="2290"/>
        <end position="2317"/>
    </location>
</feature>
<feature type="disulfide bond" evidence="9">
    <location>
        <begin position="1277"/>
        <end position="1286"/>
    </location>
</feature>
<dbReference type="PRINTS" id="PR00895">
    <property type="entry name" value="PENTAXIN"/>
</dbReference>
<dbReference type="InterPro" id="IPR013783">
    <property type="entry name" value="Ig-like_fold"/>
</dbReference>
<evidence type="ECO:0000313" key="20">
    <source>
        <dbReference type="EMBL" id="RMX41306.1"/>
    </source>
</evidence>
<dbReference type="FunFam" id="2.10.25.10:FF:000012">
    <property type="entry name" value="Delta-like protein"/>
    <property type="match status" value="1"/>
</dbReference>
<evidence type="ECO:0000256" key="4">
    <source>
        <dbReference type="ARBA" id="ARBA00022737"/>
    </source>
</evidence>
<dbReference type="PROSITE" id="PS01286">
    <property type="entry name" value="FA58C_2"/>
    <property type="match status" value="1"/>
</dbReference>
<dbReference type="InterPro" id="IPR006558">
    <property type="entry name" value="LamG-like"/>
</dbReference>
<keyword evidence="21" id="KW-1185">Reference proteome</keyword>
<dbReference type="PROSITE" id="PS00022">
    <property type="entry name" value="EGF_1"/>
    <property type="match status" value="7"/>
</dbReference>
<dbReference type="FunFam" id="2.60.120.200:FF:000012">
    <property type="entry name" value="neuronal pentraxin receptor"/>
    <property type="match status" value="1"/>
</dbReference>
<dbReference type="FunFam" id="2.10.50.10:FF:000018">
    <property type="entry name" value="Sushi, von Willebrand factor type A, EGF and pentraxin domain-containing 1"/>
    <property type="match status" value="1"/>
</dbReference>
<dbReference type="SUPFAM" id="SSF53300">
    <property type="entry name" value="vWA-like"/>
    <property type="match status" value="1"/>
</dbReference>
<feature type="domain" description="CUB" evidence="12">
    <location>
        <begin position="2489"/>
        <end position="2598"/>
    </location>
</feature>
<evidence type="ECO:0000256" key="5">
    <source>
        <dbReference type="ARBA" id="ARBA00022837"/>
    </source>
</evidence>
<dbReference type="Gene3D" id="2.10.70.10">
    <property type="entry name" value="Complement Module, domain 1"/>
    <property type="match status" value="10"/>
</dbReference>
<dbReference type="Pfam" id="PF07699">
    <property type="entry name" value="Ephrin_rec_like"/>
    <property type="match status" value="4"/>
</dbReference>
<feature type="signal peptide" evidence="11">
    <location>
        <begin position="1"/>
        <end position="24"/>
    </location>
</feature>
<organism evidence="20 21">
    <name type="scientific">Pocillopora damicornis</name>
    <name type="common">Cauliflower coral</name>
    <name type="synonym">Millepora damicornis</name>
    <dbReference type="NCBI Taxonomy" id="46731"/>
    <lineage>
        <taxon>Eukaryota</taxon>
        <taxon>Metazoa</taxon>
        <taxon>Cnidaria</taxon>
        <taxon>Anthozoa</taxon>
        <taxon>Hexacorallia</taxon>
        <taxon>Scleractinia</taxon>
        <taxon>Astrocoeniina</taxon>
        <taxon>Pocilloporidae</taxon>
        <taxon>Pocillopora</taxon>
    </lineage>
</organism>
<feature type="disulfide bond" evidence="10">
    <location>
        <begin position="2232"/>
        <end position="2259"/>
    </location>
</feature>
<dbReference type="InterPro" id="IPR003609">
    <property type="entry name" value="Pan_app"/>
</dbReference>
<gene>
    <name evidence="20" type="ORF">pdam_00018331</name>
</gene>
<dbReference type="PROSITE" id="PS50923">
    <property type="entry name" value="SUSHI"/>
    <property type="match status" value="9"/>
</dbReference>
<dbReference type="PROSITE" id="PS50022">
    <property type="entry name" value="FA58C_3"/>
    <property type="match status" value="1"/>
</dbReference>
<keyword evidence="2 9" id="KW-0245">EGF-like domain</keyword>
<dbReference type="SMART" id="SM00159">
    <property type="entry name" value="PTX"/>
    <property type="match status" value="1"/>
</dbReference>
<dbReference type="CDD" id="cd00033">
    <property type="entry name" value="CCP"/>
    <property type="match status" value="10"/>
</dbReference>
<reference evidence="20 21" key="1">
    <citation type="journal article" date="2018" name="Sci. Rep.">
        <title>Comparative analysis of the Pocillopora damicornis genome highlights role of immune system in coral evolution.</title>
        <authorList>
            <person name="Cunning R."/>
            <person name="Bay R.A."/>
            <person name="Gillette P."/>
            <person name="Baker A.C."/>
            <person name="Traylor-Knowles N."/>
        </authorList>
    </citation>
    <scope>NUCLEOTIDE SEQUENCE [LARGE SCALE GENOMIC DNA]</scope>
    <source>
        <strain evidence="20">RSMAS</strain>
        <tissue evidence="20">Whole animal</tissue>
    </source>
</reference>
<dbReference type="STRING" id="46731.A0A3M6TIX2"/>
<dbReference type="GO" id="GO:0005509">
    <property type="term" value="F:calcium ion binding"/>
    <property type="evidence" value="ECO:0007669"/>
    <property type="project" value="InterPro"/>
</dbReference>
<feature type="domain" description="EGF-like" evidence="14">
    <location>
        <begin position="1137"/>
        <end position="1173"/>
    </location>
</feature>
<feature type="domain" description="EGF-like" evidence="14">
    <location>
        <begin position="1946"/>
        <end position="1984"/>
    </location>
</feature>
<evidence type="ECO:0000259" key="14">
    <source>
        <dbReference type="PROSITE" id="PS50026"/>
    </source>
</evidence>
<feature type="domain" description="EGF-like" evidence="14">
    <location>
        <begin position="1812"/>
        <end position="1848"/>
    </location>
</feature>
<dbReference type="Gene3D" id="2.60.120.260">
    <property type="entry name" value="Galactose-binding domain-like"/>
    <property type="match status" value="1"/>
</dbReference>
<dbReference type="InterPro" id="IPR001881">
    <property type="entry name" value="EGF-like_Ca-bd_dom"/>
</dbReference>
<feature type="domain" description="F5/8 type C" evidence="13">
    <location>
        <begin position="1648"/>
        <end position="1787"/>
    </location>
</feature>
<dbReference type="PROSITE" id="PS50825">
    <property type="entry name" value="HYR"/>
    <property type="match status" value="2"/>
</dbReference>
<feature type="domain" description="EGF-like" evidence="14">
    <location>
        <begin position="1289"/>
        <end position="1325"/>
    </location>
</feature>
<feature type="domain" description="EGF-like" evidence="14">
    <location>
        <begin position="1327"/>
        <end position="1363"/>
    </location>
</feature>
<feature type="domain" description="Sushi" evidence="17">
    <location>
        <begin position="2320"/>
        <end position="2377"/>
    </location>
</feature>
<evidence type="ECO:0008006" key="22">
    <source>
        <dbReference type="Google" id="ProtNLM"/>
    </source>
</evidence>
<dbReference type="Pfam" id="PF02494">
    <property type="entry name" value="HYR"/>
    <property type="match status" value="2"/>
</dbReference>
<dbReference type="Gene3D" id="2.60.120.200">
    <property type="match status" value="1"/>
</dbReference>
<dbReference type="Pfam" id="PF00008">
    <property type="entry name" value="EGF"/>
    <property type="match status" value="5"/>
</dbReference>
<evidence type="ECO:0000256" key="11">
    <source>
        <dbReference type="SAM" id="SignalP"/>
    </source>
</evidence>
<feature type="domain" description="Pentraxin (PTX)" evidence="19">
    <location>
        <begin position="1368"/>
        <end position="1572"/>
    </location>
</feature>
<dbReference type="FunFam" id="2.10.25.10:FF:000472">
    <property type="entry name" value="Uncharacterized protein, isoform A"/>
    <property type="match status" value="1"/>
</dbReference>
<feature type="domain" description="EGF-like" evidence="14">
    <location>
        <begin position="1175"/>
        <end position="1211"/>
    </location>
</feature>
<dbReference type="InterPro" id="IPR000742">
    <property type="entry name" value="EGF"/>
</dbReference>
<dbReference type="SUPFAM" id="SSF49785">
    <property type="entry name" value="Galactose-binding domain-like"/>
    <property type="match status" value="1"/>
</dbReference>
<dbReference type="InterPro" id="IPR026823">
    <property type="entry name" value="cEGF"/>
</dbReference>
<feature type="domain" description="Sushi" evidence="17">
    <location>
        <begin position="408"/>
        <end position="469"/>
    </location>
</feature>
<dbReference type="PROSITE" id="PS01186">
    <property type="entry name" value="EGF_2"/>
    <property type="match status" value="8"/>
</dbReference>
<evidence type="ECO:0000259" key="18">
    <source>
        <dbReference type="PROSITE" id="PS50948"/>
    </source>
</evidence>
<dbReference type="Pfam" id="PF12662">
    <property type="entry name" value="cEGF"/>
    <property type="match status" value="2"/>
</dbReference>
<dbReference type="PROSITE" id="PS01285">
    <property type="entry name" value="FA58C_1"/>
    <property type="match status" value="1"/>
</dbReference>
<dbReference type="Gene3D" id="3.40.50.410">
    <property type="entry name" value="von Willebrand factor, type A domain"/>
    <property type="match status" value="1"/>
</dbReference>
<dbReference type="Gene3D" id="2.10.25.10">
    <property type="entry name" value="Laminin"/>
    <property type="match status" value="10"/>
</dbReference>
<feature type="domain" description="EGF-like" evidence="14">
    <location>
        <begin position="1251"/>
        <end position="1287"/>
    </location>
</feature>
<dbReference type="CDD" id="cd01099">
    <property type="entry name" value="PAN_AP_HGF"/>
    <property type="match status" value="1"/>
</dbReference>
<feature type="disulfide bond" evidence="9">
    <location>
        <begin position="1353"/>
        <end position="1362"/>
    </location>
</feature>
<dbReference type="SUPFAM" id="SSF49854">
    <property type="entry name" value="Spermadhesin, CUB domain"/>
    <property type="match status" value="2"/>
</dbReference>
<feature type="disulfide bond" evidence="10">
    <location>
        <begin position="2114"/>
        <end position="2141"/>
    </location>
</feature>
<feature type="domain" description="Sushi" evidence="17">
    <location>
        <begin position="2204"/>
        <end position="2261"/>
    </location>
</feature>
<dbReference type="SMART" id="SM00560">
    <property type="entry name" value="LamGL"/>
    <property type="match status" value="1"/>
</dbReference>
<dbReference type="InterPro" id="IPR011641">
    <property type="entry name" value="Tyr-kin_ephrin_A/B_rcpt-like"/>
</dbReference>
<dbReference type="InterPro" id="IPR018097">
    <property type="entry name" value="EGF_Ca-bd_CS"/>
</dbReference>
<dbReference type="Gene3D" id="3.50.4.10">
    <property type="entry name" value="Hepatocyte Growth Factor"/>
    <property type="match status" value="1"/>
</dbReference>
<dbReference type="PANTHER" id="PTHR45656">
    <property type="entry name" value="PROTEIN CBR-CLEC-78"/>
    <property type="match status" value="1"/>
</dbReference>